<reference evidence="2" key="1">
    <citation type="submission" date="2014-11" db="EMBL/GenBank/DDBJ databases">
        <title>Molecular phylogeny of cliff fern family Woodsiaceae with morphological implications.</title>
        <authorList>
            <person name="Shao Y.-Z."/>
            <person name="Wei R."/>
            <person name="Zhang X.-C."/>
        </authorList>
    </citation>
    <scope>NUCLEOTIDE SEQUENCE</scope>
</reference>
<gene>
    <name evidence="2" type="ORF">Cvel_7857.t1</name>
</gene>
<organism evidence="2">
    <name type="scientific">Chromera velia CCMP2878</name>
    <dbReference type="NCBI Taxonomy" id="1169474"/>
    <lineage>
        <taxon>Eukaryota</taxon>
        <taxon>Sar</taxon>
        <taxon>Alveolata</taxon>
        <taxon>Colpodellida</taxon>
        <taxon>Chromeraceae</taxon>
        <taxon>Chromera</taxon>
    </lineage>
</organism>
<proteinExistence type="predicted"/>
<dbReference type="VEuPathDB" id="CryptoDB:Cvel_7857"/>
<dbReference type="EMBL" id="CDMZ01003426">
    <property type="protein sequence ID" value="CUC10285.1"/>
    <property type="molecule type" value="Genomic_DNA"/>
</dbReference>
<evidence type="ECO:0000313" key="2">
    <source>
        <dbReference type="EMBL" id="CUC10285.1"/>
    </source>
</evidence>
<accession>A0A0K6S9E9</accession>
<feature type="region of interest" description="Disordered" evidence="1">
    <location>
        <begin position="1"/>
        <end position="88"/>
    </location>
</feature>
<evidence type="ECO:0000256" key="1">
    <source>
        <dbReference type="SAM" id="MobiDB-lite"/>
    </source>
</evidence>
<dbReference type="AlphaFoldDB" id="A0A0K6S9E9"/>
<name>A0A0K6S9E9_9ALVE</name>
<sequence length="165" mass="17207">MCRETPALRRASQAGVARTEDVRGRRSSAAGSAQGVPPSRGGKQDPALRPVAFSAALRQEEEEEDEAEADQRRHAKKAPAARAGRGFDVPADVSASLFREAQQPNRRSSVSGKVPGWMARQAHGQNLGVSGVSVAGGGGDGGDAAVVSAFLAEEGIDDIDLFQED</sequence>
<protein>
    <submittedName>
        <fullName evidence="2">Uncharacterized protein</fullName>
    </submittedName>
</protein>